<feature type="domain" description="RING-type" evidence="3">
    <location>
        <begin position="246"/>
        <end position="279"/>
    </location>
</feature>
<evidence type="ECO:0000259" key="3">
    <source>
        <dbReference type="PROSITE" id="PS50089"/>
    </source>
</evidence>
<dbReference type="PROSITE" id="PS50089">
    <property type="entry name" value="ZF_RING_2"/>
    <property type="match status" value="1"/>
</dbReference>
<dbReference type="OMA" id="TLTITHR"/>
<name>K3X4Y6_GLOUD</name>
<reference evidence="5" key="2">
    <citation type="submission" date="2010-04" db="EMBL/GenBank/DDBJ databases">
        <authorList>
            <person name="Buell R."/>
            <person name="Hamilton J."/>
            <person name="Hostetler J."/>
        </authorList>
    </citation>
    <scope>NUCLEOTIDE SEQUENCE [LARGE SCALE GENOMIC DNA]</scope>
    <source>
        <strain evidence="5">DAOM:BR144</strain>
    </source>
</reference>
<dbReference type="EnsemblProtists" id="PYU1_T012285">
    <property type="protein sequence ID" value="PYU1_T012285"/>
    <property type="gene ID" value="PYU1_G012259"/>
</dbReference>
<dbReference type="VEuPathDB" id="FungiDB:PYU1_G012259"/>
<dbReference type="Pfam" id="PF13923">
    <property type="entry name" value="zf-C3HC4_2"/>
    <property type="match status" value="1"/>
</dbReference>
<keyword evidence="1" id="KW-0863">Zinc-finger</keyword>
<keyword evidence="1" id="KW-0862">Zinc</keyword>
<dbReference type="CDD" id="cd06093">
    <property type="entry name" value="PX_domain"/>
    <property type="match status" value="1"/>
</dbReference>
<dbReference type="AlphaFoldDB" id="K3X4Y6"/>
<feature type="compositionally biased region" description="Low complexity" evidence="2">
    <location>
        <begin position="230"/>
        <end position="245"/>
    </location>
</feature>
<dbReference type="InterPro" id="IPR013083">
    <property type="entry name" value="Znf_RING/FYVE/PHD"/>
</dbReference>
<reference evidence="4" key="3">
    <citation type="submission" date="2015-02" db="UniProtKB">
        <authorList>
            <consortium name="EnsemblProtists"/>
        </authorList>
    </citation>
    <scope>IDENTIFICATION</scope>
    <source>
        <strain evidence="4">DAOM BR144</strain>
    </source>
</reference>
<accession>K3X4Y6</accession>
<proteinExistence type="predicted"/>
<dbReference type="GO" id="GO:0035091">
    <property type="term" value="F:phosphatidylinositol binding"/>
    <property type="evidence" value="ECO:0007669"/>
    <property type="project" value="InterPro"/>
</dbReference>
<dbReference type="InParanoid" id="K3X4Y6"/>
<dbReference type="EMBL" id="GL376608">
    <property type="status" value="NOT_ANNOTATED_CDS"/>
    <property type="molecule type" value="Genomic_DNA"/>
</dbReference>
<evidence type="ECO:0000313" key="5">
    <source>
        <dbReference type="Proteomes" id="UP000019132"/>
    </source>
</evidence>
<reference evidence="5" key="1">
    <citation type="journal article" date="2010" name="Genome Biol.">
        <title>Genome sequence of the necrotrophic plant pathogen Pythium ultimum reveals original pathogenicity mechanisms and effector repertoire.</title>
        <authorList>
            <person name="Levesque C.A."/>
            <person name="Brouwer H."/>
            <person name="Cano L."/>
            <person name="Hamilton J.P."/>
            <person name="Holt C."/>
            <person name="Huitema E."/>
            <person name="Raffaele S."/>
            <person name="Robideau G.P."/>
            <person name="Thines M."/>
            <person name="Win J."/>
            <person name="Zerillo M.M."/>
            <person name="Beakes G.W."/>
            <person name="Boore J.L."/>
            <person name="Busam D."/>
            <person name="Dumas B."/>
            <person name="Ferriera S."/>
            <person name="Fuerstenberg S.I."/>
            <person name="Gachon C.M."/>
            <person name="Gaulin E."/>
            <person name="Govers F."/>
            <person name="Grenville-Briggs L."/>
            <person name="Horner N."/>
            <person name="Hostetler J."/>
            <person name="Jiang R.H."/>
            <person name="Johnson J."/>
            <person name="Krajaejun T."/>
            <person name="Lin H."/>
            <person name="Meijer H.J."/>
            <person name="Moore B."/>
            <person name="Morris P."/>
            <person name="Phuntmart V."/>
            <person name="Puiu D."/>
            <person name="Shetty J."/>
            <person name="Stajich J.E."/>
            <person name="Tripathy S."/>
            <person name="Wawra S."/>
            <person name="van West P."/>
            <person name="Whitty B.R."/>
            <person name="Coutinho P.M."/>
            <person name="Henrissat B."/>
            <person name="Martin F."/>
            <person name="Thomas P.D."/>
            <person name="Tyler B.M."/>
            <person name="De Vries R.P."/>
            <person name="Kamoun S."/>
            <person name="Yandell M."/>
            <person name="Tisserat N."/>
            <person name="Buell C.R."/>
        </authorList>
    </citation>
    <scope>NUCLEOTIDE SEQUENCE</scope>
    <source>
        <strain evidence="5">DAOM:BR144</strain>
    </source>
</reference>
<dbReference type="Gene3D" id="3.30.1520.10">
    <property type="entry name" value="Phox-like domain"/>
    <property type="match status" value="1"/>
</dbReference>
<dbReference type="SMART" id="SM00184">
    <property type="entry name" value="RING"/>
    <property type="match status" value="1"/>
</dbReference>
<feature type="region of interest" description="Disordered" evidence="2">
    <location>
        <begin position="224"/>
        <end position="245"/>
    </location>
</feature>
<keyword evidence="1" id="KW-0479">Metal-binding</keyword>
<dbReference type="SUPFAM" id="SSF57850">
    <property type="entry name" value="RING/U-box"/>
    <property type="match status" value="1"/>
</dbReference>
<organism evidence="4 5">
    <name type="scientific">Globisporangium ultimum (strain ATCC 200006 / CBS 805.95 / DAOM BR144)</name>
    <name type="common">Pythium ultimum</name>
    <dbReference type="NCBI Taxonomy" id="431595"/>
    <lineage>
        <taxon>Eukaryota</taxon>
        <taxon>Sar</taxon>
        <taxon>Stramenopiles</taxon>
        <taxon>Oomycota</taxon>
        <taxon>Peronosporomycetes</taxon>
        <taxon>Pythiales</taxon>
        <taxon>Pythiaceae</taxon>
        <taxon>Globisporangium</taxon>
    </lineage>
</organism>
<dbReference type="Gene3D" id="3.30.40.10">
    <property type="entry name" value="Zinc/RING finger domain, C3HC4 (zinc finger)"/>
    <property type="match status" value="1"/>
</dbReference>
<keyword evidence="5" id="KW-1185">Reference proteome</keyword>
<sequence>MVSRRSVQRKRVSLTPLPASVQLLEQVSFDLAAEKKSKTEIHYTLTITHRASETKWTQSARSFEQFHQFQQRLLKKLQHGHVCTADCAVLYSFVKSYFPRPVFFGNSSSCLMDKRRENLALCLRKLQQFLLTRDNHGCGILLNDIATEVETFLLGDVRRQYDHPLRDVLIMDEVSSRASSSSMLSTTSLEEEDDMIACDCVCSLCCSSLDGEAFANTMSQCKQPPVRTGSSSSNVSSTSSGHGPTCSSLSYTTTLSCGHTFHDECIVPRLNEAMQCPTCGHAEA</sequence>
<dbReference type="GO" id="GO:0008270">
    <property type="term" value="F:zinc ion binding"/>
    <property type="evidence" value="ECO:0007669"/>
    <property type="project" value="UniProtKB-KW"/>
</dbReference>
<evidence type="ECO:0000256" key="1">
    <source>
        <dbReference type="PROSITE-ProRule" id="PRU00175"/>
    </source>
</evidence>
<evidence type="ECO:0000256" key="2">
    <source>
        <dbReference type="SAM" id="MobiDB-lite"/>
    </source>
</evidence>
<evidence type="ECO:0000313" key="4">
    <source>
        <dbReference type="EnsemblProtists" id="PYU1_T012285"/>
    </source>
</evidence>
<dbReference type="InterPro" id="IPR001841">
    <property type="entry name" value="Znf_RING"/>
</dbReference>
<dbReference type="eggNOG" id="ENOG502SN09">
    <property type="taxonomic scope" value="Eukaryota"/>
</dbReference>
<protein>
    <recommendedName>
        <fullName evidence="3">RING-type domain-containing protein</fullName>
    </recommendedName>
</protein>
<dbReference type="SUPFAM" id="SSF64268">
    <property type="entry name" value="PX domain"/>
    <property type="match status" value="1"/>
</dbReference>
<dbReference type="HOGENOM" id="CLU_051953_1_1_1"/>
<dbReference type="Proteomes" id="UP000019132">
    <property type="component" value="Unassembled WGS sequence"/>
</dbReference>
<dbReference type="InterPro" id="IPR036871">
    <property type="entry name" value="PX_dom_sf"/>
</dbReference>